<dbReference type="InterPro" id="IPR017827">
    <property type="entry name" value="HSQ_synthase_HpnC"/>
</dbReference>
<dbReference type="GO" id="GO:0051996">
    <property type="term" value="F:squalene synthase [NAD(P)H] activity"/>
    <property type="evidence" value="ECO:0007669"/>
    <property type="project" value="UniProtKB-EC"/>
</dbReference>
<dbReference type="Gene3D" id="1.10.600.10">
    <property type="entry name" value="Farnesyl Diphosphate Synthase"/>
    <property type="match status" value="1"/>
</dbReference>
<dbReference type="EC" id="2.5.1.21" evidence="2"/>
<dbReference type="PANTHER" id="PTHR31480">
    <property type="entry name" value="BIFUNCTIONAL LYCOPENE CYCLASE/PHYTOENE SYNTHASE"/>
    <property type="match status" value="1"/>
</dbReference>
<dbReference type="EMBL" id="JABEQJ010000018">
    <property type="protein sequence ID" value="MBB2161288.1"/>
    <property type="molecule type" value="Genomic_DNA"/>
</dbReference>
<dbReference type="SFLD" id="SFLDG01018">
    <property type="entry name" value="Squalene/Phytoene_Synthase_Lik"/>
    <property type="match status" value="1"/>
</dbReference>
<dbReference type="NCBIfam" id="TIGR03464">
    <property type="entry name" value="HpnC"/>
    <property type="match status" value="1"/>
</dbReference>
<feature type="region of interest" description="Disordered" evidence="1">
    <location>
        <begin position="1"/>
        <end position="35"/>
    </location>
</feature>
<dbReference type="Proteomes" id="UP000589085">
    <property type="component" value="Unassembled WGS sequence"/>
</dbReference>
<evidence type="ECO:0000313" key="3">
    <source>
        <dbReference type="Proteomes" id="UP000589085"/>
    </source>
</evidence>
<name>A0A7W4IEB7_9PROT</name>
<dbReference type="InterPro" id="IPR008949">
    <property type="entry name" value="Isoprenoid_synthase_dom_sf"/>
</dbReference>
<reference evidence="2 3" key="1">
    <citation type="submission" date="2020-04" db="EMBL/GenBank/DDBJ databases">
        <title>Description of novel Gluconacetobacter.</title>
        <authorList>
            <person name="Sombolestani A."/>
        </authorList>
    </citation>
    <scope>NUCLEOTIDE SEQUENCE [LARGE SCALE GENOMIC DNA]</scope>
    <source>
        <strain evidence="2 3">LMG 19747</strain>
    </source>
</reference>
<gene>
    <name evidence="2" type="primary">hpnC</name>
    <name evidence="2" type="ORF">HLH48_14100</name>
</gene>
<keyword evidence="2" id="KW-0808">Transferase</keyword>
<comment type="caution">
    <text evidence="2">The sequence shown here is derived from an EMBL/GenBank/DDBJ whole genome shotgun (WGS) entry which is preliminary data.</text>
</comment>
<organism evidence="2 3">
    <name type="scientific">Gluconacetobacter sacchari</name>
    <dbReference type="NCBI Taxonomy" id="92759"/>
    <lineage>
        <taxon>Bacteria</taxon>
        <taxon>Pseudomonadati</taxon>
        <taxon>Pseudomonadota</taxon>
        <taxon>Alphaproteobacteria</taxon>
        <taxon>Acetobacterales</taxon>
        <taxon>Acetobacteraceae</taxon>
        <taxon>Gluconacetobacter</taxon>
    </lineage>
</organism>
<dbReference type="SFLD" id="SFLDS00005">
    <property type="entry name" value="Isoprenoid_Synthase_Type_I"/>
    <property type="match status" value="1"/>
</dbReference>
<protein>
    <submittedName>
        <fullName evidence="2">Squalene synthase HpnC</fullName>
        <ecNumber evidence="2">2.5.1.21</ecNumber>
    </submittedName>
</protein>
<dbReference type="AlphaFoldDB" id="A0A7W4IEB7"/>
<dbReference type="InterPro" id="IPR002060">
    <property type="entry name" value="Squ/phyt_synthse"/>
</dbReference>
<feature type="compositionally biased region" description="Polar residues" evidence="1">
    <location>
        <begin position="1"/>
        <end position="16"/>
    </location>
</feature>
<accession>A0A7W4IEB7</accession>
<sequence length="303" mass="33137">MTGQHVNAIQSQQETAAQGGRDVWGTEDVSSGKGAGDENFPVGSLLIGRRLRPHVLAYYDFARVIDDIVDTDRLTPEAKIARLDAMEDVVLGRREAPPRRDAQTAVRVGRTLAATGVPVETATDLIVAFRQDAVKNRYESWDELADYCRYSANPVGRFLLALHGEGAATLGPSDALCTSLQVLNHLQDCADDLRKLDRCYLPLPWLAREGALVDDLRAGHATPGLRRVMNALLDRVDALNDEAGRLPGLVRDRRMRLYCAVIVGLARRLAARLRHQDPLAGRVKLTRPDAAGALLGALRALAR</sequence>
<dbReference type="SUPFAM" id="SSF48576">
    <property type="entry name" value="Terpenoid synthases"/>
    <property type="match status" value="1"/>
</dbReference>
<dbReference type="InterPro" id="IPR044843">
    <property type="entry name" value="Trans_IPPS_bact-type"/>
</dbReference>
<dbReference type="Pfam" id="PF00494">
    <property type="entry name" value="SQS_PSY"/>
    <property type="match status" value="1"/>
</dbReference>
<evidence type="ECO:0000313" key="2">
    <source>
        <dbReference type="EMBL" id="MBB2161288.1"/>
    </source>
</evidence>
<dbReference type="SFLD" id="SFLDG01212">
    <property type="entry name" value="Phytoene_synthase_like"/>
    <property type="match status" value="1"/>
</dbReference>
<evidence type="ECO:0000256" key="1">
    <source>
        <dbReference type="SAM" id="MobiDB-lite"/>
    </source>
</evidence>
<dbReference type="GO" id="GO:0004311">
    <property type="term" value="F:geranylgeranyl diphosphate synthase activity"/>
    <property type="evidence" value="ECO:0007669"/>
    <property type="project" value="InterPro"/>
</dbReference>
<proteinExistence type="predicted"/>